<keyword evidence="4 5" id="KW-0472">Membrane</keyword>
<keyword evidence="3 5" id="KW-1133">Transmembrane helix</keyword>
<evidence type="ECO:0000313" key="6">
    <source>
        <dbReference type="EMBL" id="GGZ12039.1"/>
    </source>
</evidence>
<evidence type="ECO:0000256" key="4">
    <source>
        <dbReference type="ARBA" id="ARBA00023136"/>
    </source>
</evidence>
<proteinExistence type="predicted"/>
<comment type="caution">
    <text evidence="6">The sequence shown here is derived from an EMBL/GenBank/DDBJ whole genome shotgun (WGS) entry which is preliminary data.</text>
</comment>
<dbReference type="PANTHER" id="PTHR36974:SF1">
    <property type="entry name" value="DOXX FAMILY MEMBRANE PROTEIN"/>
    <property type="match status" value="1"/>
</dbReference>
<accession>A0A918PJY4</accession>
<evidence type="ECO:0000256" key="2">
    <source>
        <dbReference type="ARBA" id="ARBA00022692"/>
    </source>
</evidence>
<keyword evidence="2 5" id="KW-0812">Transmembrane</keyword>
<evidence type="ECO:0000313" key="7">
    <source>
        <dbReference type="Proteomes" id="UP000648075"/>
    </source>
</evidence>
<name>A0A918PJY4_9SPHN</name>
<dbReference type="Pfam" id="PF13564">
    <property type="entry name" value="DoxX_2"/>
    <property type="match status" value="1"/>
</dbReference>
<dbReference type="InterPro" id="IPR032808">
    <property type="entry name" value="DoxX"/>
</dbReference>
<dbReference type="AlphaFoldDB" id="A0A918PJY4"/>
<protein>
    <submittedName>
        <fullName evidence="6">Membrane protein</fullName>
    </submittedName>
</protein>
<dbReference type="EMBL" id="BMZA01000013">
    <property type="protein sequence ID" value="GGZ12039.1"/>
    <property type="molecule type" value="Genomic_DNA"/>
</dbReference>
<evidence type="ECO:0000256" key="3">
    <source>
        <dbReference type="ARBA" id="ARBA00022989"/>
    </source>
</evidence>
<dbReference type="PANTHER" id="PTHR36974">
    <property type="entry name" value="MEMBRANE PROTEIN-RELATED"/>
    <property type="match status" value="1"/>
</dbReference>
<dbReference type="RefSeq" id="WP_189621995.1">
    <property type="nucleotide sequence ID" value="NZ_BMZA01000013.1"/>
</dbReference>
<reference evidence="6" key="2">
    <citation type="submission" date="2020-09" db="EMBL/GenBank/DDBJ databases">
        <authorList>
            <person name="Sun Q."/>
            <person name="Kim S."/>
        </authorList>
    </citation>
    <scope>NUCLEOTIDE SEQUENCE</scope>
    <source>
        <strain evidence="6">KCTC 32255</strain>
    </source>
</reference>
<comment type="subcellular location">
    <subcellularLocation>
        <location evidence="1">Membrane</location>
        <topology evidence="1">Multi-pass membrane protein</topology>
    </subcellularLocation>
</comment>
<gene>
    <name evidence="6" type="ORF">GCM10011614_28900</name>
</gene>
<keyword evidence="7" id="KW-1185">Reference proteome</keyword>
<evidence type="ECO:0000256" key="5">
    <source>
        <dbReference type="SAM" id="Phobius"/>
    </source>
</evidence>
<dbReference type="Proteomes" id="UP000648075">
    <property type="component" value="Unassembled WGS sequence"/>
</dbReference>
<dbReference type="GO" id="GO:0016020">
    <property type="term" value="C:membrane"/>
    <property type="evidence" value="ECO:0007669"/>
    <property type="project" value="UniProtKB-SubCell"/>
</dbReference>
<sequence>MRATIARIALGLFYGIAGALHLALPAPFIAIVPPWVPAPALVVLLTGLAELAGAAGLLQPWSAPLRRAAGWGLALYALCVWPANVQHMLIDLARPPGHGLPLAYHIPRLALQPLLIWWALKAGGACPRRTRA</sequence>
<feature type="transmembrane region" description="Helical" evidence="5">
    <location>
        <begin position="35"/>
        <end position="58"/>
    </location>
</feature>
<evidence type="ECO:0000256" key="1">
    <source>
        <dbReference type="ARBA" id="ARBA00004141"/>
    </source>
</evidence>
<reference evidence="6" key="1">
    <citation type="journal article" date="2014" name="Int. J. Syst. Evol. Microbiol.">
        <title>Complete genome sequence of Corynebacterium casei LMG S-19264T (=DSM 44701T), isolated from a smear-ripened cheese.</title>
        <authorList>
            <consortium name="US DOE Joint Genome Institute (JGI-PGF)"/>
            <person name="Walter F."/>
            <person name="Albersmeier A."/>
            <person name="Kalinowski J."/>
            <person name="Ruckert C."/>
        </authorList>
    </citation>
    <scope>NUCLEOTIDE SEQUENCE</scope>
    <source>
        <strain evidence="6">KCTC 32255</strain>
    </source>
</reference>
<organism evidence="6 7">
    <name type="scientific">Novosphingobium colocasiae</name>
    <dbReference type="NCBI Taxonomy" id="1256513"/>
    <lineage>
        <taxon>Bacteria</taxon>
        <taxon>Pseudomonadati</taxon>
        <taxon>Pseudomonadota</taxon>
        <taxon>Alphaproteobacteria</taxon>
        <taxon>Sphingomonadales</taxon>
        <taxon>Sphingomonadaceae</taxon>
        <taxon>Novosphingobium</taxon>
    </lineage>
</organism>